<dbReference type="EMBL" id="JAHQIW010006475">
    <property type="protein sequence ID" value="KAJ1369284.1"/>
    <property type="molecule type" value="Genomic_DNA"/>
</dbReference>
<organism evidence="1 2">
    <name type="scientific">Parelaphostrongylus tenuis</name>
    <name type="common">Meningeal worm</name>
    <dbReference type="NCBI Taxonomy" id="148309"/>
    <lineage>
        <taxon>Eukaryota</taxon>
        <taxon>Metazoa</taxon>
        <taxon>Ecdysozoa</taxon>
        <taxon>Nematoda</taxon>
        <taxon>Chromadorea</taxon>
        <taxon>Rhabditida</taxon>
        <taxon>Rhabditina</taxon>
        <taxon>Rhabditomorpha</taxon>
        <taxon>Strongyloidea</taxon>
        <taxon>Metastrongylidae</taxon>
        <taxon>Parelaphostrongylus</taxon>
    </lineage>
</organism>
<evidence type="ECO:0000313" key="1">
    <source>
        <dbReference type="EMBL" id="KAJ1369284.1"/>
    </source>
</evidence>
<protein>
    <submittedName>
        <fullName evidence="1">Uncharacterized protein</fullName>
    </submittedName>
</protein>
<evidence type="ECO:0000313" key="2">
    <source>
        <dbReference type="Proteomes" id="UP001196413"/>
    </source>
</evidence>
<dbReference type="Proteomes" id="UP001196413">
    <property type="component" value="Unassembled WGS sequence"/>
</dbReference>
<name>A0AAD5R5M3_PARTN</name>
<comment type="caution">
    <text evidence="1">The sequence shown here is derived from an EMBL/GenBank/DDBJ whole genome shotgun (WGS) entry which is preliminary data.</text>
</comment>
<dbReference type="AlphaFoldDB" id="A0AAD5R5M3"/>
<sequence>MRPVVVTVFPTIIHAYQSRDYTRKGQAIIHSVGWRPGRRMDSFSVRTWHFERFSDKKEDRKTLERRTSVCPPMDTLVATNGFESATAIQIFACLPR</sequence>
<proteinExistence type="predicted"/>
<reference evidence="1" key="1">
    <citation type="submission" date="2021-06" db="EMBL/GenBank/DDBJ databases">
        <title>Parelaphostrongylus tenuis whole genome reference sequence.</title>
        <authorList>
            <person name="Garwood T.J."/>
            <person name="Larsen P.A."/>
            <person name="Fountain-Jones N.M."/>
            <person name="Garbe J.R."/>
            <person name="Macchietto M.G."/>
            <person name="Kania S.A."/>
            <person name="Gerhold R.W."/>
            <person name="Richards J.E."/>
            <person name="Wolf T.M."/>
        </authorList>
    </citation>
    <scope>NUCLEOTIDE SEQUENCE</scope>
    <source>
        <strain evidence="1">MNPRO001-30</strain>
        <tissue evidence="1">Meninges</tissue>
    </source>
</reference>
<accession>A0AAD5R5M3</accession>
<gene>
    <name evidence="1" type="ORF">KIN20_030702</name>
</gene>
<keyword evidence="2" id="KW-1185">Reference proteome</keyword>